<dbReference type="CDD" id="cd00866">
    <property type="entry name" value="PEBP_euk"/>
    <property type="match status" value="1"/>
</dbReference>
<dbReference type="SUPFAM" id="SSF49777">
    <property type="entry name" value="PEBP-like"/>
    <property type="match status" value="1"/>
</dbReference>
<evidence type="ECO:0000256" key="1">
    <source>
        <dbReference type="SAM" id="SignalP"/>
    </source>
</evidence>
<dbReference type="AlphaFoldDB" id="A0A172WCT9"/>
<dbReference type="GO" id="GO:0005543">
    <property type="term" value="F:phospholipid binding"/>
    <property type="evidence" value="ECO:0007669"/>
    <property type="project" value="TreeGrafter"/>
</dbReference>
<feature type="signal peptide" evidence="1">
    <location>
        <begin position="1"/>
        <end position="18"/>
    </location>
</feature>
<dbReference type="InterPro" id="IPR036610">
    <property type="entry name" value="PEBP-like_sf"/>
</dbReference>
<dbReference type="SMR" id="A0A172WCT9"/>
<dbReference type="GO" id="GO:0030162">
    <property type="term" value="P:regulation of proteolysis"/>
    <property type="evidence" value="ECO:0007669"/>
    <property type="project" value="TreeGrafter"/>
</dbReference>
<dbReference type="GO" id="GO:0030414">
    <property type="term" value="F:peptidase inhibitor activity"/>
    <property type="evidence" value="ECO:0007669"/>
    <property type="project" value="TreeGrafter"/>
</dbReference>
<dbReference type="GO" id="GO:0046578">
    <property type="term" value="P:regulation of Ras protein signal transduction"/>
    <property type="evidence" value="ECO:0007669"/>
    <property type="project" value="TreeGrafter"/>
</dbReference>
<sequence length="214" mass="23223">MIGYIVQFSILLTIHVLAQTPPGYEPSSNHELYLEYPGEISVFPGISLELSDTKCIPTLSTLGLSRIQTYIVFLIDIDVILEPNATTILHWYQPDLKAQDLGSHLVNTTNNGAAYLGPHPPAGNTHRYVFLLFQQPQGYTLPSCFSTIFPETVEARAGFNIDEFIEVAGLGDVVAANYVNVTNPATPSTTLTATTTSLSTAPCPITMAKFLSST</sequence>
<name>A0A172WCT9_9EURO</name>
<dbReference type="Gene3D" id="3.90.280.10">
    <property type="entry name" value="PEBP-like"/>
    <property type="match status" value="1"/>
</dbReference>
<feature type="chain" id="PRO_5008002595" evidence="1">
    <location>
        <begin position="19"/>
        <end position="214"/>
    </location>
</feature>
<proteinExistence type="predicted"/>
<accession>A0A172WCT9</accession>
<dbReference type="EMBL" id="KU928136">
    <property type="protein sequence ID" value="ANF07283.1"/>
    <property type="molecule type" value="Genomic_DNA"/>
</dbReference>
<dbReference type="InterPro" id="IPR035810">
    <property type="entry name" value="PEBP_euk"/>
</dbReference>
<reference evidence="2" key="1">
    <citation type="journal article" date="2016" name="Angew. Chem. Int. Ed. Engl.">
        <title>Heterologous Production of Fungal Maleidrides Reveals the Cryptic Cyclization Involved in their Biosynthesis.</title>
        <authorList>
            <person name="Williams K."/>
            <person name="Szwalbe A.J."/>
            <person name="Mulholland N.P."/>
            <person name="Vincent J.L."/>
            <person name="Bailey A.M."/>
            <person name="Willis C.L."/>
            <person name="Simpson T.J."/>
            <person name="Cox R.J."/>
        </authorList>
    </citation>
    <scope>NUCLEOTIDE SEQUENCE</scope>
    <source>
        <strain evidence="2">IMI40021</strain>
    </source>
</reference>
<dbReference type="PANTHER" id="PTHR11362">
    <property type="entry name" value="PHOSPHATIDYLETHANOLAMINE-BINDING PROTEIN"/>
    <property type="match status" value="1"/>
</dbReference>
<gene>
    <name evidence="2" type="primary">bfL5</name>
</gene>
<organism evidence="2">
    <name type="scientific">Paecilomyces fulvus</name>
    <dbReference type="NCBI Taxonomy" id="89137"/>
    <lineage>
        <taxon>Eukaryota</taxon>
        <taxon>Fungi</taxon>
        <taxon>Dikarya</taxon>
        <taxon>Ascomycota</taxon>
        <taxon>Pezizomycotina</taxon>
        <taxon>Eurotiomycetes</taxon>
        <taxon>Eurotiomycetidae</taxon>
        <taxon>Eurotiales</taxon>
        <taxon>Thermoascaceae</taxon>
        <taxon>Paecilomyces</taxon>
    </lineage>
</organism>
<dbReference type="InterPro" id="IPR008914">
    <property type="entry name" value="PEBP"/>
</dbReference>
<dbReference type="PANTHER" id="PTHR11362:SF141">
    <property type="entry name" value="PHOSPHATIDYLETHANOLAMINE-BINDING PROTEIN"/>
    <property type="match status" value="1"/>
</dbReference>
<evidence type="ECO:0000313" key="2">
    <source>
        <dbReference type="EMBL" id="ANF07283.1"/>
    </source>
</evidence>
<protein>
    <submittedName>
        <fullName evidence="2">Phosphatidylethanolamine-binding protein-like protein</fullName>
    </submittedName>
</protein>
<keyword evidence="1" id="KW-0732">Signal</keyword>
<dbReference type="Pfam" id="PF01161">
    <property type="entry name" value="PBP"/>
    <property type="match status" value="1"/>
</dbReference>